<comment type="caution">
    <text evidence="4">The sequence shown here is derived from an EMBL/GenBank/DDBJ whole genome shotgun (WGS) entry which is preliminary data.</text>
</comment>
<evidence type="ECO:0000256" key="3">
    <source>
        <dbReference type="SAM" id="SignalP"/>
    </source>
</evidence>
<proteinExistence type="predicted"/>
<sequence>MKIFAFLLISFVLPLRSEANFKAGKNRICMITVYSTCILFVFSLVIFISSLLSFFKNRKLHKFQLSDPQANIYYKDKEKTPKLKRKVLEAMDKGGSVYKKPNKKTNKTTSNSSQSSNMESQGTLCLPAPQERL</sequence>
<reference evidence="4 5" key="1">
    <citation type="submission" date="2019-12" db="EMBL/GenBank/DDBJ databases">
        <title>Chromosome-level assembly of the Caenorhabditis remanei genome.</title>
        <authorList>
            <person name="Teterina A.A."/>
            <person name="Willis J.H."/>
            <person name="Phillips P.C."/>
        </authorList>
    </citation>
    <scope>NUCLEOTIDE SEQUENCE [LARGE SCALE GENOMIC DNA]</scope>
    <source>
        <strain evidence="4 5">PX506</strain>
        <tissue evidence="4">Whole organism</tissue>
    </source>
</reference>
<keyword evidence="3" id="KW-0732">Signal</keyword>
<keyword evidence="2" id="KW-0812">Transmembrane</keyword>
<dbReference type="EMBL" id="WUAV01000002">
    <property type="protein sequence ID" value="KAF1765303.1"/>
    <property type="molecule type" value="Genomic_DNA"/>
</dbReference>
<name>A0A6A5HG05_CAERE</name>
<feature type="region of interest" description="Disordered" evidence="1">
    <location>
        <begin position="90"/>
        <end position="133"/>
    </location>
</feature>
<accession>A0A6A5HG05</accession>
<evidence type="ECO:0000313" key="4">
    <source>
        <dbReference type="EMBL" id="KAF1765303.1"/>
    </source>
</evidence>
<feature type="chain" id="PRO_5025602885" evidence="3">
    <location>
        <begin position="20"/>
        <end position="133"/>
    </location>
</feature>
<feature type="signal peptide" evidence="3">
    <location>
        <begin position="1"/>
        <end position="19"/>
    </location>
</feature>
<keyword evidence="2" id="KW-0472">Membrane</keyword>
<organism evidence="4 5">
    <name type="scientific">Caenorhabditis remanei</name>
    <name type="common">Caenorhabditis vulgaris</name>
    <dbReference type="NCBI Taxonomy" id="31234"/>
    <lineage>
        <taxon>Eukaryota</taxon>
        <taxon>Metazoa</taxon>
        <taxon>Ecdysozoa</taxon>
        <taxon>Nematoda</taxon>
        <taxon>Chromadorea</taxon>
        <taxon>Rhabditida</taxon>
        <taxon>Rhabditina</taxon>
        <taxon>Rhabditomorpha</taxon>
        <taxon>Rhabditoidea</taxon>
        <taxon>Rhabditidae</taxon>
        <taxon>Peloderinae</taxon>
        <taxon>Caenorhabditis</taxon>
    </lineage>
</organism>
<dbReference type="AlphaFoldDB" id="A0A6A5HG05"/>
<gene>
    <name evidence="4" type="ORF">GCK72_005255</name>
</gene>
<dbReference type="RefSeq" id="XP_053589300.1">
    <property type="nucleotide sequence ID" value="XM_053725106.1"/>
</dbReference>
<evidence type="ECO:0000313" key="5">
    <source>
        <dbReference type="Proteomes" id="UP000483820"/>
    </source>
</evidence>
<feature type="transmembrane region" description="Helical" evidence="2">
    <location>
        <begin position="33"/>
        <end position="55"/>
    </location>
</feature>
<evidence type="ECO:0000256" key="1">
    <source>
        <dbReference type="SAM" id="MobiDB-lite"/>
    </source>
</evidence>
<keyword evidence="2" id="KW-1133">Transmembrane helix</keyword>
<dbReference type="KEGG" id="crq:GCK72_005255"/>
<dbReference type="Proteomes" id="UP000483820">
    <property type="component" value="Chromosome II"/>
</dbReference>
<dbReference type="GeneID" id="78774068"/>
<protein>
    <submittedName>
        <fullName evidence="4">Uncharacterized protein</fullName>
    </submittedName>
</protein>
<dbReference type="CTD" id="78774068"/>
<feature type="compositionally biased region" description="Low complexity" evidence="1">
    <location>
        <begin position="107"/>
        <end position="117"/>
    </location>
</feature>
<evidence type="ECO:0000256" key="2">
    <source>
        <dbReference type="SAM" id="Phobius"/>
    </source>
</evidence>